<proteinExistence type="inferred from homology"/>
<comment type="similarity">
    <text evidence="1">Belongs to the protease inhibitor I13 (potato type I serine protease inhibitor) family.</text>
</comment>
<comment type="caution">
    <text evidence="5">The sequence shown here is derived from an EMBL/GenBank/DDBJ whole genome shotgun (WGS) entry which is preliminary data.</text>
</comment>
<protein>
    <submittedName>
        <fullName evidence="5">Uncharacterized protein</fullName>
    </submittedName>
</protein>
<evidence type="ECO:0000313" key="6">
    <source>
        <dbReference type="EMBL" id="CAF2136350.1"/>
    </source>
</evidence>
<evidence type="ECO:0000256" key="2">
    <source>
        <dbReference type="ARBA" id="ARBA00022690"/>
    </source>
</evidence>
<gene>
    <name evidence="5" type="ORF">WKI299_LOCUS19961</name>
    <name evidence="6" type="ORF">XDN619_LOCUS25896</name>
</gene>
<evidence type="ECO:0000256" key="4">
    <source>
        <dbReference type="SAM" id="SignalP"/>
    </source>
</evidence>
<keyword evidence="3" id="KW-0722">Serine protease inhibitor</keyword>
<evidence type="ECO:0000256" key="1">
    <source>
        <dbReference type="ARBA" id="ARBA00008210"/>
    </source>
</evidence>
<dbReference type="PANTHER" id="PTHR33091">
    <property type="entry name" value="PROTEIN, PUTATIVE, EXPRESSED-RELATED"/>
    <property type="match status" value="1"/>
</dbReference>
<keyword evidence="2" id="KW-0646">Protease inhibitor</keyword>
<dbReference type="InterPro" id="IPR036354">
    <property type="entry name" value="Prot_inh_pot1_sf"/>
</dbReference>
<accession>A0A816TD91</accession>
<reference evidence="5" key="1">
    <citation type="submission" date="2021-02" db="EMBL/GenBank/DDBJ databases">
        <authorList>
            <person name="Nowell W R."/>
        </authorList>
    </citation>
    <scope>NUCLEOTIDE SEQUENCE</scope>
</reference>
<dbReference type="SUPFAM" id="SSF54654">
    <property type="entry name" value="CI-2 family of serine protease inhibitors"/>
    <property type="match status" value="1"/>
</dbReference>
<keyword evidence="4" id="KW-0732">Signal</keyword>
<sequence length="87" mass="9919">MLRFNRLEFFPLFIFAMQMTTPTIKTCWPELVGKTADEAVQLIKEESGLSKIYVCGPGSRTTRDIDDERVRVSVDEHNRVTSKPTIG</sequence>
<dbReference type="Pfam" id="PF00280">
    <property type="entry name" value="potato_inhibit"/>
    <property type="match status" value="1"/>
</dbReference>
<dbReference type="Gene3D" id="3.30.10.10">
    <property type="entry name" value="Trypsin Inhibitor V, subunit A"/>
    <property type="match status" value="1"/>
</dbReference>
<dbReference type="EMBL" id="CAJNRG010011967">
    <property type="protein sequence ID" value="CAF2136350.1"/>
    <property type="molecule type" value="Genomic_DNA"/>
</dbReference>
<dbReference type="EMBL" id="CAJNRF010008215">
    <property type="protein sequence ID" value="CAF2099616.1"/>
    <property type="molecule type" value="Genomic_DNA"/>
</dbReference>
<name>A0A816TD91_9BILA</name>
<dbReference type="GO" id="GO:0004867">
    <property type="term" value="F:serine-type endopeptidase inhibitor activity"/>
    <property type="evidence" value="ECO:0007669"/>
    <property type="project" value="UniProtKB-KW"/>
</dbReference>
<dbReference type="Proteomes" id="UP000663856">
    <property type="component" value="Unassembled WGS sequence"/>
</dbReference>
<dbReference type="Proteomes" id="UP000663887">
    <property type="component" value="Unassembled WGS sequence"/>
</dbReference>
<feature type="signal peptide" evidence="4">
    <location>
        <begin position="1"/>
        <end position="16"/>
    </location>
</feature>
<evidence type="ECO:0000256" key="3">
    <source>
        <dbReference type="ARBA" id="ARBA00022900"/>
    </source>
</evidence>
<evidence type="ECO:0000313" key="7">
    <source>
        <dbReference type="Proteomes" id="UP000663856"/>
    </source>
</evidence>
<dbReference type="PANTHER" id="PTHR33091:SF29">
    <property type="entry name" value="SUBTILISIN INHIBITOR 1"/>
    <property type="match status" value="1"/>
</dbReference>
<dbReference type="InterPro" id="IPR000864">
    <property type="entry name" value="Prot_inh_pot1"/>
</dbReference>
<evidence type="ECO:0000313" key="5">
    <source>
        <dbReference type="EMBL" id="CAF2099616.1"/>
    </source>
</evidence>
<dbReference type="AlphaFoldDB" id="A0A816TD91"/>
<dbReference type="GO" id="GO:0009611">
    <property type="term" value="P:response to wounding"/>
    <property type="evidence" value="ECO:0007669"/>
    <property type="project" value="InterPro"/>
</dbReference>
<dbReference type="PROSITE" id="PS00285">
    <property type="entry name" value="POTATO_INHIBITOR"/>
    <property type="match status" value="1"/>
</dbReference>
<organism evidence="5 7">
    <name type="scientific">Rotaria magnacalcarata</name>
    <dbReference type="NCBI Taxonomy" id="392030"/>
    <lineage>
        <taxon>Eukaryota</taxon>
        <taxon>Metazoa</taxon>
        <taxon>Spiralia</taxon>
        <taxon>Gnathifera</taxon>
        <taxon>Rotifera</taxon>
        <taxon>Eurotatoria</taxon>
        <taxon>Bdelloidea</taxon>
        <taxon>Philodinida</taxon>
        <taxon>Philodinidae</taxon>
        <taxon>Rotaria</taxon>
    </lineage>
</organism>
<feature type="chain" id="PRO_5036413204" evidence="4">
    <location>
        <begin position="17"/>
        <end position="87"/>
    </location>
</feature>